<dbReference type="Gene3D" id="3.40.50.720">
    <property type="entry name" value="NAD(P)-binding Rossmann-like Domain"/>
    <property type="match status" value="1"/>
</dbReference>
<accession>A0A1H9GL97</accession>
<dbReference type="RefSeq" id="WP_074643680.1">
    <property type="nucleotide sequence ID" value="NZ_FOFU01000005.1"/>
</dbReference>
<gene>
    <name evidence="2" type="ORF">SAMN04487977_10547</name>
</gene>
<dbReference type="InterPro" id="IPR000683">
    <property type="entry name" value="Gfo/Idh/MocA-like_OxRdtase_N"/>
</dbReference>
<organism evidence="2 3">
    <name type="scientific">Treponema bryantii</name>
    <dbReference type="NCBI Taxonomy" id="163"/>
    <lineage>
        <taxon>Bacteria</taxon>
        <taxon>Pseudomonadati</taxon>
        <taxon>Spirochaetota</taxon>
        <taxon>Spirochaetia</taxon>
        <taxon>Spirochaetales</taxon>
        <taxon>Treponemataceae</taxon>
        <taxon>Treponema</taxon>
    </lineage>
</organism>
<dbReference type="SUPFAM" id="SSF51735">
    <property type="entry name" value="NAD(P)-binding Rossmann-fold domains"/>
    <property type="match status" value="1"/>
</dbReference>
<feature type="domain" description="Gfo/Idh/MocA-like oxidoreductase N-terminal" evidence="1">
    <location>
        <begin position="15"/>
        <end position="145"/>
    </location>
</feature>
<dbReference type="InterPro" id="IPR036291">
    <property type="entry name" value="NAD(P)-bd_dom_sf"/>
</dbReference>
<dbReference type="PANTHER" id="PTHR43377:SF1">
    <property type="entry name" value="BILIVERDIN REDUCTASE A"/>
    <property type="match status" value="1"/>
</dbReference>
<evidence type="ECO:0000313" key="2">
    <source>
        <dbReference type="EMBL" id="SEQ50886.1"/>
    </source>
</evidence>
<sequence>MSLNSKNNSKIYTAALVGTGRIGFSLGFDKKREQPASHTMALLGNKRIKLIAAADTDSEHLADWKKFVKGAETFSSSEEMYNSIPTPDIITVAVNEDSHMKECLAAIEAKPRLIILEKPVALNSTQAAEIAEAADKAGVPVMVNHERRFAADYNMAKTYLKNIGTLQSVRGELYSGLRIYGKEFENDGAYSLLHDGTHLVDIISWLLDEKLSKPLVTGIFKDDKDVVRNFSAHFSTPSCADVTISMSGRSRFFSFGLDILGTEGRICLGNGYAKFYRRKESKLYTGFFSLSKDRSIHLPKKTGYFSNMIQNAVDFLDKKEKLLSPLSAAIEDLKVLEEIKTKFI</sequence>
<dbReference type="InterPro" id="IPR051450">
    <property type="entry name" value="Gfo/Idh/MocA_Oxidoreductases"/>
</dbReference>
<dbReference type="OrthoDB" id="9815825at2"/>
<dbReference type="GO" id="GO:0000166">
    <property type="term" value="F:nucleotide binding"/>
    <property type="evidence" value="ECO:0007669"/>
    <property type="project" value="InterPro"/>
</dbReference>
<dbReference type="SUPFAM" id="SSF55347">
    <property type="entry name" value="Glyceraldehyde-3-phosphate dehydrogenase-like, C-terminal domain"/>
    <property type="match status" value="1"/>
</dbReference>
<dbReference type="Pfam" id="PF01408">
    <property type="entry name" value="GFO_IDH_MocA"/>
    <property type="match status" value="1"/>
</dbReference>
<name>A0A1H9GL97_9SPIR</name>
<evidence type="ECO:0000313" key="3">
    <source>
        <dbReference type="Proteomes" id="UP000182360"/>
    </source>
</evidence>
<dbReference type="PANTHER" id="PTHR43377">
    <property type="entry name" value="BILIVERDIN REDUCTASE A"/>
    <property type="match status" value="1"/>
</dbReference>
<evidence type="ECO:0000259" key="1">
    <source>
        <dbReference type="Pfam" id="PF01408"/>
    </source>
</evidence>
<protein>
    <submittedName>
        <fullName evidence="2">Predicted dehydrogenase</fullName>
    </submittedName>
</protein>
<keyword evidence="3" id="KW-1185">Reference proteome</keyword>
<dbReference type="EMBL" id="FOFU01000005">
    <property type="protein sequence ID" value="SEQ50886.1"/>
    <property type="molecule type" value="Genomic_DNA"/>
</dbReference>
<dbReference type="AlphaFoldDB" id="A0A1H9GL97"/>
<reference evidence="2 3" key="1">
    <citation type="submission" date="2016-10" db="EMBL/GenBank/DDBJ databases">
        <authorList>
            <person name="de Groot N.N."/>
        </authorList>
    </citation>
    <scope>NUCLEOTIDE SEQUENCE [LARGE SCALE GENOMIC DNA]</scope>
    <source>
        <strain evidence="2 3">B25</strain>
    </source>
</reference>
<dbReference type="Gene3D" id="3.30.360.10">
    <property type="entry name" value="Dihydrodipicolinate Reductase, domain 2"/>
    <property type="match status" value="1"/>
</dbReference>
<dbReference type="Proteomes" id="UP000182360">
    <property type="component" value="Unassembled WGS sequence"/>
</dbReference>
<proteinExistence type="predicted"/>